<dbReference type="Pfam" id="PF09339">
    <property type="entry name" value="HTH_IclR"/>
    <property type="match status" value="1"/>
</dbReference>
<accession>A0A482Y168</accession>
<evidence type="ECO:0000313" key="6">
    <source>
        <dbReference type="EMBL" id="RZV06169.1"/>
    </source>
</evidence>
<dbReference type="AlphaFoldDB" id="A0A482Y168"/>
<dbReference type="Pfam" id="PF01614">
    <property type="entry name" value="IclR_C"/>
    <property type="match status" value="1"/>
</dbReference>
<dbReference type="InterPro" id="IPR011991">
    <property type="entry name" value="ArsR-like_HTH"/>
</dbReference>
<evidence type="ECO:0000256" key="3">
    <source>
        <dbReference type="ARBA" id="ARBA00023163"/>
    </source>
</evidence>
<protein>
    <submittedName>
        <fullName evidence="6">IclR family transcriptional regulator</fullName>
    </submittedName>
</protein>
<dbReference type="RefSeq" id="WP_130501853.1">
    <property type="nucleotide sequence ID" value="NZ_SHMP01000009.1"/>
</dbReference>
<reference evidence="6 7" key="1">
    <citation type="submission" date="2019-02" db="EMBL/GenBank/DDBJ databases">
        <title>Genomic Encyclopedia of Archaeal and Bacterial Type Strains, Phase II (KMG-II): from individual species to whole genera.</title>
        <authorList>
            <person name="Goeker M."/>
        </authorList>
    </citation>
    <scope>NUCLEOTIDE SEQUENCE [LARGE SCALE GENOMIC DNA]</scope>
    <source>
        <strain evidence="6 7">DSM 18328</strain>
    </source>
</reference>
<keyword evidence="3" id="KW-0804">Transcription</keyword>
<name>A0A482Y168_9EURY</name>
<dbReference type="InterPro" id="IPR036390">
    <property type="entry name" value="WH_DNA-bd_sf"/>
</dbReference>
<proteinExistence type="predicted"/>
<dbReference type="GO" id="GO:0045892">
    <property type="term" value="P:negative regulation of DNA-templated transcription"/>
    <property type="evidence" value="ECO:0007669"/>
    <property type="project" value="TreeGrafter"/>
</dbReference>
<evidence type="ECO:0000256" key="1">
    <source>
        <dbReference type="ARBA" id="ARBA00023015"/>
    </source>
</evidence>
<sequence length="258" mass="28386">MTNEPGERQGIKATETAFDIIKTIHEAGHIRLVELADTVGIANSTAFSHLTTLEELGYVVKEPDGYRLGLRLLDHGIQAKYHYRELLDASKPVLEQLVSETDEAVNLVVEEDNQAVYIGRLTGDRGVPTNSWVGKHKQIHTLSAGKAILAHMPENQVDEIISQTGLDGVTAETITTREELKSEFEEIRDRGVAFNNCESHESIRAVGAPIILNEEVYGAVSVAGPAKRLTGEYFRSEIPNLLLGAVNEIELKLAYTDN</sequence>
<dbReference type="OrthoDB" id="14763at2157"/>
<dbReference type="CDD" id="cd00090">
    <property type="entry name" value="HTH_ARSR"/>
    <property type="match status" value="1"/>
</dbReference>
<keyword evidence="2" id="KW-0238">DNA-binding</keyword>
<dbReference type="InterPro" id="IPR014757">
    <property type="entry name" value="Tscrpt_reg_IclR_C"/>
</dbReference>
<keyword evidence="1" id="KW-0805">Transcription regulation</keyword>
<dbReference type="GO" id="GO:0003700">
    <property type="term" value="F:DNA-binding transcription factor activity"/>
    <property type="evidence" value="ECO:0007669"/>
    <property type="project" value="TreeGrafter"/>
</dbReference>
<dbReference type="Proteomes" id="UP000291097">
    <property type="component" value="Unassembled WGS sequence"/>
</dbReference>
<dbReference type="PROSITE" id="PS51078">
    <property type="entry name" value="ICLR_ED"/>
    <property type="match status" value="1"/>
</dbReference>
<feature type="domain" description="IclR-ED" evidence="5">
    <location>
        <begin position="71"/>
        <end position="255"/>
    </location>
</feature>
<dbReference type="SUPFAM" id="SSF55781">
    <property type="entry name" value="GAF domain-like"/>
    <property type="match status" value="1"/>
</dbReference>
<dbReference type="SUPFAM" id="SSF46785">
    <property type="entry name" value="Winged helix' DNA-binding domain"/>
    <property type="match status" value="1"/>
</dbReference>
<dbReference type="InterPro" id="IPR036388">
    <property type="entry name" value="WH-like_DNA-bd_sf"/>
</dbReference>
<evidence type="ECO:0000256" key="2">
    <source>
        <dbReference type="ARBA" id="ARBA00023125"/>
    </source>
</evidence>
<organism evidence="6 7">
    <name type="scientific">Natrinema hispanicum</name>
    <dbReference type="NCBI Taxonomy" id="392421"/>
    <lineage>
        <taxon>Archaea</taxon>
        <taxon>Methanobacteriati</taxon>
        <taxon>Methanobacteriota</taxon>
        <taxon>Stenosarchaea group</taxon>
        <taxon>Halobacteria</taxon>
        <taxon>Halobacteriales</taxon>
        <taxon>Natrialbaceae</taxon>
        <taxon>Natrinema</taxon>
    </lineage>
</organism>
<dbReference type="PROSITE" id="PS51077">
    <property type="entry name" value="HTH_ICLR"/>
    <property type="match status" value="1"/>
</dbReference>
<dbReference type="InterPro" id="IPR005471">
    <property type="entry name" value="Tscrpt_reg_IclR_N"/>
</dbReference>
<dbReference type="InterPro" id="IPR029016">
    <property type="entry name" value="GAF-like_dom_sf"/>
</dbReference>
<dbReference type="InterPro" id="IPR050707">
    <property type="entry name" value="HTH_MetabolicPath_Reg"/>
</dbReference>
<dbReference type="PANTHER" id="PTHR30136">
    <property type="entry name" value="HELIX-TURN-HELIX TRANSCRIPTIONAL REGULATOR, ICLR FAMILY"/>
    <property type="match status" value="1"/>
</dbReference>
<evidence type="ECO:0000259" key="5">
    <source>
        <dbReference type="PROSITE" id="PS51078"/>
    </source>
</evidence>
<dbReference type="SMART" id="SM00346">
    <property type="entry name" value="HTH_ICLR"/>
    <property type="match status" value="1"/>
</dbReference>
<dbReference type="GO" id="GO:0003677">
    <property type="term" value="F:DNA binding"/>
    <property type="evidence" value="ECO:0007669"/>
    <property type="project" value="UniProtKB-KW"/>
</dbReference>
<dbReference type="EMBL" id="SHMP01000009">
    <property type="protein sequence ID" value="RZV06169.1"/>
    <property type="molecule type" value="Genomic_DNA"/>
</dbReference>
<gene>
    <name evidence="6" type="ORF">BDK88_4128</name>
</gene>
<dbReference type="Gene3D" id="3.30.450.40">
    <property type="match status" value="1"/>
</dbReference>
<comment type="caution">
    <text evidence="6">The sequence shown here is derived from an EMBL/GenBank/DDBJ whole genome shotgun (WGS) entry which is preliminary data.</text>
</comment>
<dbReference type="Gene3D" id="1.10.10.10">
    <property type="entry name" value="Winged helix-like DNA-binding domain superfamily/Winged helix DNA-binding domain"/>
    <property type="match status" value="1"/>
</dbReference>
<evidence type="ECO:0000259" key="4">
    <source>
        <dbReference type="PROSITE" id="PS51077"/>
    </source>
</evidence>
<feature type="domain" description="HTH iclR-type" evidence="4">
    <location>
        <begin position="11"/>
        <end position="70"/>
    </location>
</feature>
<dbReference type="PANTHER" id="PTHR30136:SF35">
    <property type="entry name" value="HTH-TYPE TRANSCRIPTIONAL REGULATOR RV1719"/>
    <property type="match status" value="1"/>
</dbReference>
<evidence type="ECO:0000313" key="7">
    <source>
        <dbReference type="Proteomes" id="UP000291097"/>
    </source>
</evidence>